<sequence length="228" mass="25847">MALFDQEASTYDNWCNTPLGSFVDKVEKEWIAKSAQPQVGEKAVDLGCGTGIFTIWLAKQGLDVTGIDLSSEMLAKAQEKAQREDLAIHWIQADMNRLPFDRETFDLVIGNIVLEFVENPEKVVAEALRVLKKDGRLVIGLINKESYWGRTYSQKGKDNPDSVFAHAHFYSEQTIVSWETRHFASLDYGLFVTPENFENENQALELEKKLSRTAAKNQAGFIVARWNK</sequence>
<dbReference type="Proteomes" id="UP000677234">
    <property type="component" value="Chromosome"/>
</dbReference>
<protein>
    <submittedName>
        <fullName evidence="2">Methyltransferase domain-containing protein</fullName>
    </submittedName>
</protein>
<evidence type="ECO:0000313" key="2">
    <source>
        <dbReference type="EMBL" id="QQE74156.1"/>
    </source>
</evidence>
<dbReference type="EMBL" id="CP066308">
    <property type="protein sequence ID" value="QQE74156.1"/>
    <property type="molecule type" value="Genomic_DNA"/>
</dbReference>
<dbReference type="SUPFAM" id="SSF53335">
    <property type="entry name" value="S-adenosyl-L-methionine-dependent methyltransferases"/>
    <property type="match status" value="1"/>
</dbReference>
<dbReference type="EMBL" id="CP073708">
    <property type="protein sequence ID" value="QUO41239.1"/>
    <property type="molecule type" value="Genomic_DNA"/>
</dbReference>
<dbReference type="Proteomes" id="UP000595847">
    <property type="component" value="Chromosome"/>
</dbReference>
<accession>A0A7T5EK97</accession>
<keyword evidence="5" id="KW-1185">Reference proteome</keyword>
<reference evidence="3" key="2">
    <citation type="submission" date="2021-04" db="EMBL/GenBank/DDBJ databases">
        <title>Brevibacillus composti FJAT-54423, complete genome.</title>
        <authorList>
            <person name="Tang R."/>
        </authorList>
    </citation>
    <scope>NUCLEOTIDE SEQUENCE</scope>
    <source>
        <strain evidence="3">FJAT-54424</strain>
    </source>
</reference>
<evidence type="ECO:0000313" key="4">
    <source>
        <dbReference type="Proteomes" id="UP000595847"/>
    </source>
</evidence>
<dbReference type="CDD" id="cd02440">
    <property type="entry name" value="AdoMet_MTases"/>
    <property type="match status" value="1"/>
</dbReference>
<dbReference type="GO" id="GO:0032259">
    <property type="term" value="P:methylation"/>
    <property type="evidence" value="ECO:0007669"/>
    <property type="project" value="UniProtKB-KW"/>
</dbReference>
<dbReference type="Gene3D" id="3.40.50.150">
    <property type="entry name" value="Vaccinia Virus protein VP39"/>
    <property type="match status" value="1"/>
</dbReference>
<name>A0A7T5EK97_9BACL</name>
<reference evidence="2 4" key="1">
    <citation type="submission" date="2020-12" db="EMBL/GenBank/DDBJ databases">
        <title>strain FJAT-54423T represents a novel species of the genus Brevibacillus.</title>
        <authorList>
            <person name="Tang R."/>
        </authorList>
    </citation>
    <scope>NUCLEOTIDE SEQUENCE [LARGE SCALE GENOMIC DNA]</scope>
    <source>
        <strain evidence="2 4">FJAT-54423</strain>
    </source>
</reference>
<keyword evidence="2" id="KW-0808">Transferase</keyword>
<feature type="domain" description="Methyltransferase type 11" evidence="1">
    <location>
        <begin position="44"/>
        <end position="139"/>
    </location>
</feature>
<dbReference type="GO" id="GO:0008757">
    <property type="term" value="F:S-adenosylmethionine-dependent methyltransferase activity"/>
    <property type="evidence" value="ECO:0007669"/>
    <property type="project" value="InterPro"/>
</dbReference>
<evidence type="ECO:0000259" key="1">
    <source>
        <dbReference type="Pfam" id="PF08241"/>
    </source>
</evidence>
<organism evidence="2 4">
    <name type="scientific">Brevibacillus composti</name>
    <dbReference type="NCBI Taxonomy" id="2796470"/>
    <lineage>
        <taxon>Bacteria</taxon>
        <taxon>Bacillati</taxon>
        <taxon>Bacillota</taxon>
        <taxon>Bacilli</taxon>
        <taxon>Bacillales</taxon>
        <taxon>Paenibacillaceae</taxon>
        <taxon>Brevibacillus</taxon>
    </lineage>
</organism>
<dbReference type="PANTHER" id="PTHR43591">
    <property type="entry name" value="METHYLTRANSFERASE"/>
    <property type="match status" value="1"/>
</dbReference>
<dbReference type="RefSeq" id="WP_198827741.1">
    <property type="nucleotide sequence ID" value="NZ_CP066308.1"/>
</dbReference>
<dbReference type="InterPro" id="IPR013216">
    <property type="entry name" value="Methyltransf_11"/>
</dbReference>
<dbReference type="KEGG" id="bcop:JD108_20375"/>
<proteinExistence type="predicted"/>
<dbReference type="Pfam" id="PF08241">
    <property type="entry name" value="Methyltransf_11"/>
    <property type="match status" value="1"/>
</dbReference>
<evidence type="ECO:0000313" key="3">
    <source>
        <dbReference type="EMBL" id="QUO41239.1"/>
    </source>
</evidence>
<evidence type="ECO:0000313" key="5">
    <source>
        <dbReference type="Proteomes" id="UP000677234"/>
    </source>
</evidence>
<keyword evidence="2" id="KW-0489">Methyltransferase</keyword>
<gene>
    <name evidence="2" type="ORF">JD108_20375</name>
    <name evidence="3" type="ORF">KDJ56_20310</name>
</gene>
<dbReference type="AlphaFoldDB" id="A0A7T5EK97"/>
<dbReference type="InterPro" id="IPR029063">
    <property type="entry name" value="SAM-dependent_MTases_sf"/>
</dbReference>